<evidence type="ECO:0000313" key="7">
    <source>
        <dbReference type="Proteomes" id="UP000510682"/>
    </source>
</evidence>
<dbReference type="KEGG" id="mgor:H0P51_00695"/>
<evidence type="ECO:0000313" key="6">
    <source>
        <dbReference type="EMBL" id="QLL07585.1"/>
    </source>
</evidence>
<reference evidence="6 7" key="2">
    <citation type="submission" date="2020-07" db="EMBL/GenBank/DDBJ databases">
        <authorList>
            <person name="Yu X."/>
        </authorList>
    </citation>
    <scope>NUCLEOTIDE SEQUENCE [LARGE SCALE GENOMIC DNA]</scope>
    <source>
        <strain evidence="7">24</strain>
    </source>
</reference>
<evidence type="ECO:0000256" key="5">
    <source>
        <dbReference type="SAM" id="MobiDB-lite"/>
    </source>
</evidence>
<dbReference type="InterPro" id="IPR036188">
    <property type="entry name" value="FAD/NAD-bd_sf"/>
</dbReference>
<dbReference type="PANTHER" id="PTHR42877:SF4">
    <property type="entry name" value="FAD_NAD(P)-BINDING DOMAIN-CONTAINING PROTEIN-RELATED"/>
    <property type="match status" value="1"/>
</dbReference>
<accession>A0A7D6E8Q9</accession>
<dbReference type="SUPFAM" id="SSF51905">
    <property type="entry name" value="FAD/NAD(P)-binding domain"/>
    <property type="match status" value="2"/>
</dbReference>
<dbReference type="GO" id="GO:0050661">
    <property type="term" value="F:NADP binding"/>
    <property type="evidence" value="ECO:0007669"/>
    <property type="project" value="InterPro"/>
</dbReference>
<keyword evidence="2" id="KW-0285">Flavoprotein</keyword>
<proteinExistence type="inferred from homology"/>
<keyword evidence="3" id="KW-0274">FAD</keyword>
<gene>
    <name evidence="6" type="ORF">H0P51_00695</name>
</gene>
<keyword evidence="7" id="KW-1185">Reference proteome</keyword>
<reference evidence="7" key="1">
    <citation type="submission" date="2020-07" db="EMBL/GenBank/DDBJ databases">
        <title>Description of Mycobacterium gordonae subsp. intergordonae subsp.nov. and Mycobacterium gordonae subsp. gordonae subsp. nov.</title>
        <authorList>
            <person name="Yu X."/>
        </authorList>
    </citation>
    <scope>NUCLEOTIDE SEQUENCE [LARGE SCALE GENOMIC DNA]</scope>
    <source>
        <strain evidence="7">24</strain>
    </source>
</reference>
<evidence type="ECO:0000256" key="2">
    <source>
        <dbReference type="ARBA" id="ARBA00022630"/>
    </source>
</evidence>
<feature type="compositionally biased region" description="Low complexity" evidence="5">
    <location>
        <begin position="1"/>
        <end position="18"/>
    </location>
</feature>
<dbReference type="PANTHER" id="PTHR42877">
    <property type="entry name" value="L-ORNITHINE N(5)-MONOOXYGENASE-RELATED"/>
    <property type="match status" value="1"/>
</dbReference>
<comment type="similarity">
    <text evidence="1">Belongs to the FAD-binding monooxygenase family.</text>
</comment>
<protein>
    <submittedName>
        <fullName evidence="6">NAD(P)/FAD-dependent oxidoreductase</fullName>
    </submittedName>
</protein>
<sequence length="662" mass="74325">MNQNSSSSASKDGLASESYSIPSAAPTDWVESLRDALVDANVPTLLMVLRHLTGDRRWTTDPYRPGHGKPLDDNDSAQLPPELQAEVRSAALDAVVAYREGHLQPVTPSPIEVTEMLGCAMVDEVSAEYGELLSEEMGFISRDIDMPSELVPPDFHVVIIGAGLSGLCMGVKLAAAGVDFTILEKDCDLGGTWLENVYPGCGVDTPGHLYSFSFAPNPDITRYFARRGEVQAYLQRIASKFELRQHIRFETEVSQARYEAHERRWHVEVRSRGRSENIVANVLISAVGMVNRPLIPDLPGLDEFPGPVLHTAAWDPAVELTNKRVAVIGTGASAMQLVPSIVDDAKQITVFQRSKQWAIPHPNYQREVKTSVQLLMREVPFYLQWYRLRAFWNFSDRLHSALQIDPDWPNPERSVNATNDRHRAFLTKYIKEQLRDHTELIDACLPDYPPYGKRPLIDNNWYQTIVREDVSLVTEAVAHIDGCRVVTVSGAGFEADMIAMATGFKVLQFLWPMDIIGLSGTPLRDQWGAHDARAYLGITVPDFPNFFILNGPNTNAGHGGSAIHSTEFQVRYVMEAIRSLLATGQGAIDVNRDKFLRYNAELDEALSHCIWSHPGMTTYYRNEFGRVVVSSPWKYVDYWRRLLPFDPNDYHQVDVRDTAGMR</sequence>
<evidence type="ECO:0000256" key="3">
    <source>
        <dbReference type="ARBA" id="ARBA00022827"/>
    </source>
</evidence>
<dbReference type="Pfam" id="PF00743">
    <property type="entry name" value="FMO-like"/>
    <property type="match status" value="1"/>
</dbReference>
<keyword evidence="4" id="KW-0560">Oxidoreductase</keyword>
<dbReference type="Gene3D" id="3.50.50.60">
    <property type="entry name" value="FAD/NAD(P)-binding domain"/>
    <property type="match status" value="2"/>
</dbReference>
<reference evidence="7" key="3">
    <citation type="submission" date="2023-07" db="EMBL/GenBank/DDBJ databases">
        <title>Description of Mycobacterium gordonae subsp. intergordonae subsp.nov. and Mycobacterium gordonae subsp. gordonae subsp. nov.</title>
        <authorList>
            <person name="Huang H."/>
        </authorList>
    </citation>
    <scope>NUCLEOTIDE SEQUENCE [LARGE SCALE GENOMIC DNA]</scope>
    <source>
        <strain evidence="7">24</strain>
    </source>
</reference>
<name>A0A7D6E8Q9_9MYCO</name>
<dbReference type="GO" id="GO:0004499">
    <property type="term" value="F:N,N-dimethylaniline monooxygenase activity"/>
    <property type="evidence" value="ECO:0007669"/>
    <property type="project" value="InterPro"/>
</dbReference>
<dbReference type="EMBL" id="CP059165">
    <property type="protein sequence ID" value="QLL07585.1"/>
    <property type="molecule type" value="Genomic_DNA"/>
</dbReference>
<dbReference type="Proteomes" id="UP000510682">
    <property type="component" value="Chromosome"/>
</dbReference>
<feature type="region of interest" description="Disordered" evidence="5">
    <location>
        <begin position="1"/>
        <end position="20"/>
    </location>
</feature>
<evidence type="ECO:0000256" key="4">
    <source>
        <dbReference type="ARBA" id="ARBA00023002"/>
    </source>
</evidence>
<organism evidence="6 7">
    <name type="scientific">Mycobacterium vicinigordonae</name>
    <dbReference type="NCBI Taxonomy" id="1719132"/>
    <lineage>
        <taxon>Bacteria</taxon>
        <taxon>Bacillati</taxon>
        <taxon>Actinomycetota</taxon>
        <taxon>Actinomycetes</taxon>
        <taxon>Mycobacteriales</taxon>
        <taxon>Mycobacteriaceae</taxon>
        <taxon>Mycobacterium</taxon>
    </lineage>
</organism>
<dbReference type="AlphaFoldDB" id="A0A7D6E8Q9"/>
<evidence type="ECO:0000256" key="1">
    <source>
        <dbReference type="ARBA" id="ARBA00010139"/>
    </source>
</evidence>
<dbReference type="InterPro" id="IPR051209">
    <property type="entry name" value="FAD-bind_Monooxygenase_sf"/>
</dbReference>
<dbReference type="GO" id="GO:0050660">
    <property type="term" value="F:flavin adenine dinucleotide binding"/>
    <property type="evidence" value="ECO:0007669"/>
    <property type="project" value="InterPro"/>
</dbReference>
<dbReference type="RefSeq" id="WP_180916158.1">
    <property type="nucleotide sequence ID" value="NZ_CP059165.1"/>
</dbReference>
<dbReference type="InterPro" id="IPR020946">
    <property type="entry name" value="Flavin_mOase-like"/>
</dbReference>